<protein>
    <submittedName>
        <fullName evidence="2">Cupin 2 conserved barrel domain protein</fullName>
    </submittedName>
</protein>
<dbReference type="Gene3D" id="2.60.120.10">
    <property type="entry name" value="Jelly Rolls"/>
    <property type="match status" value="1"/>
</dbReference>
<dbReference type="Pfam" id="PF07883">
    <property type="entry name" value="Cupin_2"/>
    <property type="match status" value="1"/>
</dbReference>
<dbReference type="AlphaFoldDB" id="G8NVL4"/>
<accession>G8NVL4</accession>
<dbReference type="KEGG" id="gma:AciX8_3388"/>
<gene>
    <name evidence="2" type="ordered locus">AciX8_3388</name>
</gene>
<keyword evidence="3" id="KW-1185">Reference proteome</keyword>
<evidence type="ECO:0000313" key="3">
    <source>
        <dbReference type="Proteomes" id="UP000007113"/>
    </source>
</evidence>
<name>G8NVL4_GRAMM</name>
<reference evidence="2 3" key="1">
    <citation type="submission" date="2011-11" db="EMBL/GenBank/DDBJ databases">
        <title>Complete sequence of Granulicella mallensis MP5ACTX8.</title>
        <authorList>
            <consortium name="US DOE Joint Genome Institute"/>
            <person name="Lucas S."/>
            <person name="Copeland A."/>
            <person name="Lapidus A."/>
            <person name="Cheng J.-F."/>
            <person name="Goodwin L."/>
            <person name="Pitluck S."/>
            <person name="Peters L."/>
            <person name="Lu M."/>
            <person name="Detter J.C."/>
            <person name="Han C."/>
            <person name="Tapia R."/>
            <person name="Land M."/>
            <person name="Hauser L."/>
            <person name="Kyrpides N."/>
            <person name="Ivanova N."/>
            <person name="Mikhailova N."/>
            <person name="Pagani I."/>
            <person name="Rawat S."/>
            <person name="Mannisto M."/>
            <person name="Haggblom M."/>
            <person name="Woyke T."/>
        </authorList>
    </citation>
    <scope>NUCLEOTIDE SEQUENCE [LARGE SCALE GENOMIC DNA]</scope>
    <source>
        <strain evidence="3">ATCC BAA-1857 / DSM 23137 / MP5ACTX8</strain>
    </source>
</reference>
<dbReference type="OrthoDB" id="120547at2"/>
<dbReference type="HOGENOM" id="CLU_141551_1_0_0"/>
<feature type="domain" description="Cupin type-2" evidence="1">
    <location>
        <begin position="53"/>
        <end position="119"/>
    </location>
</feature>
<dbReference type="Proteomes" id="UP000007113">
    <property type="component" value="Chromosome"/>
</dbReference>
<organism evidence="2 3">
    <name type="scientific">Granulicella mallensis (strain ATCC BAA-1857 / DSM 23137 / MP5ACTX8)</name>
    <dbReference type="NCBI Taxonomy" id="682795"/>
    <lineage>
        <taxon>Bacteria</taxon>
        <taxon>Pseudomonadati</taxon>
        <taxon>Acidobacteriota</taxon>
        <taxon>Terriglobia</taxon>
        <taxon>Terriglobales</taxon>
        <taxon>Acidobacteriaceae</taxon>
        <taxon>Granulicella</taxon>
    </lineage>
</organism>
<dbReference type="RefSeq" id="WP_014266560.1">
    <property type="nucleotide sequence ID" value="NC_016631.1"/>
</dbReference>
<dbReference type="InterPro" id="IPR014710">
    <property type="entry name" value="RmlC-like_jellyroll"/>
</dbReference>
<evidence type="ECO:0000259" key="1">
    <source>
        <dbReference type="Pfam" id="PF07883"/>
    </source>
</evidence>
<dbReference type="SUPFAM" id="SSF51182">
    <property type="entry name" value="RmlC-like cupins"/>
    <property type="match status" value="1"/>
</dbReference>
<evidence type="ECO:0000313" key="2">
    <source>
        <dbReference type="EMBL" id="AEU37686.1"/>
    </source>
</evidence>
<proteinExistence type="predicted"/>
<dbReference type="eggNOG" id="COG1917">
    <property type="taxonomic scope" value="Bacteria"/>
</dbReference>
<sequence>MKSDEIKAGGLGSESRVFSFGSLPVRTGANGSEGRDVLHGAVVTGEPVALHESMQPAGAKPNPAHRIEHTEVICVREGALEFDHDGRTERVDAGGVIFVAKGTMHTLRNAGDGAAAYFVFAIGGDINK</sequence>
<dbReference type="InterPro" id="IPR011051">
    <property type="entry name" value="RmlC_Cupin_sf"/>
</dbReference>
<dbReference type="InterPro" id="IPR013096">
    <property type="entry name" value="Cupin_2"/>
</dbReference>
<dbReference type="EMBL" id="CP003130">
    <property type="protein sequence ID" value="AEU37686.1"/>
    <property type="molecule type" value="Genomic_DNA"/>
</dbReference>
<dbReference type="STRING" id="682795.AciX8_3388"/>